<evidence type="ECO:0000313" key="15">
    <source>
        <dbReference type="Proteomes" id="UP001595937"/>
    </source>
</evidence>
<evidence type="ECO:0000256" key="8">
    <source>
        <dbReference type="ARBA" id="ARBA00022741"/>
    </source>
</evidence>
<organism evidence="14 15">
    <name type="scientific">Brachybacterium tyrofermentans</name>
    <dbReference type="NCBI Taxonomy" id="47848"/>
    <lineage>
        <taxon>Bacteria</taxon>
        <taxon>Bacillati</taxon>
        <taxon>Actinomycetota</taxon>
        <taxon>Actinomycetes</taxon>
        <taxon>Micrococcales</taxon>
        <taxon>Dermabacteraceae</taxon>
        <taxon>Brachybacterium</taxon>
    </lineage>
</organism>
<evidence type="ECO:0000256" key="12">
    <source>
        <dbReference type="SAM" id="MobiDB-lite"/>
    </source>
</evidence>
<reference evidence="15" key="1">
    <citation type="journal article" date="2019" name="Int. J. Syst. Evol. Microbiol.">
        <title>The Global Catalogue of Microorganisms (GCM) 10K type strain sequencing project: providing services to taxonomists for standard genome sequencing and annotation.</title>
        <authorList>
            <consortium name="The Broad Institute Genomics Platform"/>
            <consortium name="The Broad Institute Genome Sequencing Center for Infectious Disease"/>
            <person name="Wu L."/>
            <person name="Ma J."/>
        </authorList>
    </citation>
    <scope>NUCLEOTIDE SEQUENCE [LARGE SCALE GENOMIC DNA]</scope>
    <source>
        <strain evidence="15">CGMCC 1.16455</strain>
    </source>
</reference>
<dbReference type="SUPFAM" id="SSF55821">
    <property type="entry name" value="YrdC/RibB"/>
    <property type="match status" value="1"/>
</dbReference>
<dbReference type="GeneID" id="303298924"/>
<dbReference type="GO" id="GO:0061710">
    <property type="term" value="F:L-threonylcarbamoyladenylate synthase"/>
    <property type="evidence" value="ECO:0007669"/>
    <property type="project" value="UniProtKB-EC"/>
</dbReference>
<dbReference type="Proteomes" id="UP001595937">
    <property type="component" value="Unassembled WGS sequence"/>
</dbReference>
<evidence type="ECO:0000256" key="6">
    <source>
        <dbReference type="ARBA" id="ARBA00022694"/>
    </source>
</evidence>
<feature type="compositionally biased region" description="Acidic residues" evidence="12">
    <location>
        <begin position="218"/>
        <end position="233"/>
    </location>
</feature>
<feature type="compositionally biased region" description="Low complexity" evidence="12">
    <location>
        <begin position="254"/>
        <end position="276"/>
    </location>
</feature>
<accession>A0ABW0FM56</accession>
<dbReference type="Gene3D" id="3.90.870.10">
    <property type="entry name" value="DHBP synthase"/>
    <property type="match status" value="1"/>
</dbReference>
<keyword evidence="9" id="KW-0067">ATP-binding</keyword>
<dbReference type="Pfam" id="PF01300">
    <property type="entry name" value="Sua5_yciO_yrdC"/>
    <property type="match status" value="1"/>
</dbReference>
<dbReference type="NCBIfam" id="TIGR00057">
    <property type="entry name" value="L-threonylcarbamoyladenylate synthase"/>
    <property type="match status" value="1"/>
</dbReference>
<keyword evidence="5 14" id="KW-0808">Transferase</keyword>
<protein>
    <recommendedName>
        <fullName evidence="10">L-threonylcarbamoyladenylate synthase</fullName>
        <ecNumber evidence="3">2.7.7.87</ecNumber>
    </recommendedName>
    <alternativeName>
        <fullName evidence="10">L-threonylcarbamoyladenylate synthase</fullName>
    </alternativeName>
</protein>
<evidence type="ECO:0000256" key="1">
    <source>
        <dbReference type="ARBA" id="ARBA00004496"/>
    </source>
</evidence>
<dbReference type="EMBL" id="JBHSLN010000089">
    <property type="protein sequence ID" value="MFC5299728.1"/>
    <property type="molecule type" value="Genomic_DNA"/>
</dbReference>
<evidence type="ECO:0000256" key="9">
    <source>
        <dbReference type="ARBA" id="ARBA00022840"/>
    </source>
</evidence>
<keyword evidence="6" id="KW-0819">tRNA processing</keyword>
<comment type="similarity">
    <text evidence="2">Belongs to the SUA5 family.</text>
</comment>
<evidence type="ECO:0000256" key="2">
    <source>
        <dbReference type="ARBA" id="ARBA00007663"/>
    </source>
</evidence>
<gene>
    <name evidence="14" type="ORF">ACFPK8_19620</name>
</gene>
<feature type="region of interest" description="Disordered" evidence="12">
    <location>
        <begin position="254"/>
        <end position="386"/>
    </location>
</feature>
<evidence type="ECO:0000259" key="13">
    <source>
        <dbReference type="PROSITE" id="PS51163"/>
    </source>
</evidence>
<feature type="compositionally biased region" description="Low complexity" evidence="12">
    <location>
        <begin position="293"/>
        <end position="307"/>
    </location>
</feature>
<dbReference type="InterPro" id="IPR017945">
    <property type="entry name" value="DHBP_synth_RibB-like_a/b_dom"/>
</dbReference>
<dbReference type="InterPro" id="IPR006070">
    <property type="entry name" value="Sua5-like_dom"/>
</dbReference>
<dbReference type="InterPro" id="IPR050156">
    <property type="entry name" value="TC-AMP_synthase_SUA5"/>
</dbReference>
<comment type="subcellular location">
    <subcellularLocation>
        <location evidence="1">Cytoplasm</location>
    </subcellularLocation>
</comment>
<feature type="domain" description="YrdC-like" evidence="13">
    <location>
        <begin position="13"/>
        <end position="198"/>
    </location>
</feature>
<evidence type="ECO:0000256" key="11">
    <source>
        <dbReference type="ARBA" id="ARBA00048366"/>
    </source>
</evidence>
<keyword evidence="15" id="KW-1185">Reference proteome</keyword>
<dbReference type="EC" id="2.7.7.87" evidence="3"/>
<dbReference type="RefSeq" id="WP_343926064.1">
    <property type="nucleotide sequence ID" value="NZ_BAAAIR010000050.1"/>
</dbReference>
<keyword evidence="4" id="KW-0963">Cytoplasm</keyword>
<evidence type="ECO:0000256" key="5">
    <source>
        <dbReference type="ARBA" id="ARBA00022679"/>
    </source>
</evidence>
<feature type="compositionally biased region" description="Low complexity" evidence="12">
    <location>
        <begin position="326"/>
        <end position="365"/>
    </location>
</feature>
<keyword evidence="8" id="KW-0547">Nucleotide-binding</keyword>
<evidence type="ECO:0000256" key="10">
    <source>
        <dbReference type="ARBA" id="ARBA00029774"/>
    </source>
</evidence>
<dbReference type="PANTHER" id="PTHR17490">
    <property type="entry name" value="SUA5"/>
    <property type="match status" value="1"/>
</dbReference>
<evidence type="ECO:0000313" key="14">
    <source>
        <dbReference type="EMBL" id="MFC5299728.1"/>
    </source>
</evidence>
<name>A0ABW0FM56_9MICO</name>
<evidence type="ECO:0000256" key="3">
    <source>
        <dbReference type="ARBA" id="ARBA00012584"/>
    </source>
</evidence>
<dbReference type="PANTHER" id="PTHR17490:SF16">
    <property type="entry name" value="THREONYLCARBAMOYL-AMP SYNTHASE"/>
    <property type="match status" value="1"/>
</dbReference>
<evidence type="ECO:0000256" key="7">
    <source>
        <dbReference type="ARBA" id="ARBA00022695"/>
    </source>
</evidence>
<keyword evidence="7 14" id="KW-0548">Nucleotidyltransferase</keyword>
<sequence length="386" mass="38032">MSVHDTQNPESRDAALTAATDAVRDGKLIVLPTDTVYGIGADAFTPDAVNALLDAKGRGRDVPPPVLVGDHAVLLALATDVPDYVEQLAEEFWPGPLTIILTAQPSLTWDLGETRGTVALRMPDDEIALALLRRTGPLAVSSANRSGKPAALTVLEAATQLGDSVEEYLDGGTARIGTSSTILDATVEPAEIVREGSLTKEQIIAAVGDIFAAPVPEVSEDDADAEGSPEAADDGSLAEGASADGALADGSAADLSAADHSAADGTASDDTASDGGAPQGDSAGDSPAESSRATPAETTGAAAGAPALDLPSEPDLGRSATTPAEAAVPAVPADLAADDLAAGDPAADDLAAGDPVAGDLGADGATPTVADASTTEGGRGEGHAAG</sequence>
<evidence type="ECO:0000256" key="4">
    <source>
        <dbReference type="ARBA" id="ARBA00022490"/>
    </source>
</evidence>
<comment type="caution">
    <text evidence="14">The sequence shown here is derived from an EMBL/GenBank/DDBJ whole genome shotgun (WGS) entry which is preliminary data.</text>
</comment>
<proteinExistence type="inferred from homology"/>
<dbReference type="PROSITE" id="PS51163">
    <property type="entry name" value="YRDC"/>
    <property type="match status" value="1"/>
</dbReference>
<feature type="region of interest" description="Disordered" evidence="12">
    <location>
        <begin position="218"/>
        <end position="242"/>
    </location>
</feature>
<comment type="catalytic activity">
    <reaction evidence="11">
        <text>L-threonine + hydrogencarbonate + ATP = L-threonylcarbamoyladenylate + diphosphate + H2O</text>
        <dbReference type="Rhea" id="RHEA:36407"/>
        <dbReference type="ChEBI" id="CHEBI:15377"/>
        <dbReference type="ChEBI" id="CHEBI:17544"/>
        <dbReference type="ChEBI" id="CHEBI:30616"/>
        <dbReference type="ChEBI" id="CHEBI:33019"/>
        <dbReference type="ChEBI" id="CHEBI:57926"/>
        <dbReference type="ChEBI" id="CHEBI:73682"/>
        <dbReference type="EC" id="2.7.7.87"/>
    </reaction>
</comment>